<evidence type="ECO:0000313" key="6">
    <source>
        <dbReference type="Proteomes" id="UP001054846"/>
    </source>
</evidence>
<dbReference type="Gene3D" id="2.40.128.590">
    <property type="entry name" value="CpcT/CpeT domain"/>
    <property type="match status" value="1"/>
</dbReference>
<comment type="similarity">
    <text evidence="1 3">Belongs to the CpcT/CpeT biliprotein lyase family.</text>
</comment>
<protein>
    <recommendedName>
        <fullName evidence="3">Chromophore lyase CpcT/CpeT</fullName>
        <ecNumber evidence="3">4.-.-.-</ecNumber>
    </recommendedName>
</protein>
<evidence type="ECO:0000256" key="1">
    <source>
        <dbReference type="ARBA" id="ARBA00008206"/>
    </source>
</evidence>
<evidence type="ECO:0000256" key="3">
    <source>
        <dbReference type="HAMAP-Rule" id="MF_01460"/>
    </source>
</evidence>
<gene>
    <name evidence="3" type="primary">cpcT</name>
    <name evidence="5" type="ORF">ISF26_04135</name>
</gene>
<keyword evidence="4" id="KW-0732">Signal</keyword>
<dbReference type="CDD" id="cd16338">
    <property type="entry name" value="CpcT"/>
    <property type="match status" value="1"/>
</dbReference>
<name>A0ABY3PP36_9CYAN</name>
<organism evidence="5 6">
    <name type="scientific">Gloeobacter morelensis MG652769</name>
    <dbReference type="NCBI Taxonomy" id="2781736"/>
    <lineage>
        <taxon>Bacteria</taxon>
        <taxon>Bacillati</taxon>
        <taxon>Cyanobacteriota</taxon>
        <taxon>Cyanophyceae</taxon>
        <taxon>Gloeobacterales</taxon>
        <taxon>Gloeobacteraceae</taxon>
        <taxon>Gloeobacter</taxon>
        <taxon>Gloeobacter morelensis</taxon>
    </lineage>
</organism>
<dbReference type="PANTHER" id="PTHR35137">
    <property type="entry name" value="CHROMOPHORE LYASE CRL, CHLOROPLASTIC"/>
    <property type="match status" value="1"/>
</dbReference>
<dbReference type="RefSeq" id="WP_230842674.1">
    <property type="nucleotide sequence ID" value="NZ_CP063845.1"/>
</dbReference>
<dbReference type="EC" id="4.-.-.-" evidence="3"/>
<dbReference type="InterPro" id="IPR038672">
    <property type="entry name" value="CpcT/CpeT_sf"/>
</dbReference>
<dbReference type="Pfam" id="PF06206">
    <property type="entry name" value="CpeT"/>
    <property type="match status" value="1"/>
</dbReference>
<evidence type="ECO:0000256" key="4">
    <source>
        <dbReference type="SAM" id="SignalP"/>
    </source>
</evidence>
<dbReference type="Proteomes" id="UP001054846">
    <property type="component" value="Chromosome"/>
</dbReference>
<dbReference type="InterPro" id="IPR010404">
    <property type="entry name" value="CpcT/CpeT"/>
</dbReference>
<comment type="function">
    <text evidence="3">Covalently attaches a chromophore to Cys residue(s) of phycobiliproteins.</text>
</comment>
<dbReference type="EMBL" id="CP063845">
    <property type="protein sequence ID" value="UFP95446.1"/>
    <property type="molecule type" value="Genomic_DNA"/>
</dbReference>
<feature type="signal peptide" evidence="4">
    <location>
        <begin position="1"/>
        <end position="22"/>
    </location>
</feature>
<dbReference type="GO" id="GO:0016829">
    <property type="term" value="F:lyase activity"/>
    <property type="evidence" value="ECO:0007669"/>
    <property type="project" value="UniProtKB-KW"/>
</dbReference>
<reference evidence="5 6" key="1">
    <citation type="journal article" date="2021" name="Genome Biol. Evol.">
        <title>Complete Genome Sequencing of a Novel Gloeobacter Species from a Waterfall Cave in Mexico.</title>
        <authorList>
            <person name="Saw J.H."/>
            <person name="Cardona T."/>
            <person name="Montejano G."/>
        </authorList>
    </citation>
    <scope>NUCLEOTIDE SEQUENCE [LARGE SCALE GENOMIC DNA]</scope>
    <source>
        <strain evidence="5">MG652769</strain>
    </source>
</reference>
<keyword evidence="2 3" id="KW-0456">Lyase</keyword>
<proteinExistence type="inferred from homology"/>
<accession>A0ABY3PP36</accession>
<dbReference type="HAMAP" id="MF_01460">
    <property type="entry name" value="Chrphore_lyase_CpxT"/>
    <property type="match status" value="1"/>
</dbReference>
<dbReference type="PANTHER" id="PTHR35137:SF1">
    <property type="entry name" value="CHROMOPHORE LYASE CRL, CHLOROPLASTIC"/>
    <property type="match status" value="1"/>
</dbReference>
<sequence length="216" mass="23410">MRVAICCLLLTAGLLAAVPAPAEQSVLPATERQAEEVAAHLTGIMTTTQQAQSNSGRPDVWMTTCPVRLDGDKSKALYLYQEQAMSNKLNEPYRQRLLRIAASADGRAVESAGFKFVDAKPLAGLCAKPVAERLIPPMALDGDPTCTVRLVQAGDKYVGTTPEGGCPSNVRGAARITNEITLYKEGMDTRDRGFDAQGNQVWGAKEEPYRFRRLTP</sequence>
<keyword evidence="6" id="KW-1185">Reference proteome</keyword>
<feature type="chain" id="PRO_5046721349" description="Chromophore lyase CpcT/CpeT" evidence="4">
    <location>
        <begin position="23"/>
        <end position="216"/>
    </location>
</feature>
<evidence type="ECO:0000256" key="2">
    <source>
        <dbReference type="ARBA" id="ARBA00023239"/>
    </source>
</evidence>
<evidence type="ECO:0000313" key="5">
    <source>
        <dbReference type="EMBL" id="UFP95446.1"/>
    </source>
</evidence>